<dbReference type="InterPro" id="IPR009075">
    <property type="entry name" value="AcylCo_DH/oxidase_C"/>
</dbReference>
<feature type="domain" description="Acyl-CoA oxidase/dehydrogenase middle" evidence="6">
    <location>
        <begin position="177"/>
        <end position="272"/>
    </location>
</feature>
<name>A0A2V3VUC7_9BACI</name>
<dbReference type="InterPro" id="IPR036250">
    <property type="entry name" value="AcylCo_DH-like_C"/>
</dbReference>
<comment type="caution">
    <text evidence="8">The sequence shown here is derived from an EMBL/GenBank/DDBJ whole genome shotgun (WGS) entry which is preliminary data.</text>
</comment>
<dbReference type="PANTHER" id="PTHR42707">
    <property type="entry name" value="ACYL-COA DEHYDROGENASE"/>
    <property type="match status" value="1"/>
</dbReference>
<evidence type="ECO:0000256" key="4">
    <source>
        <dbReference type="RuleBase" id="RU362125"/>
    </source>
</evidence>
<keyword evidence="4" id="KW-0560">Oxidoreductase</keyword>
<dbReference type="SUPFAM" id="SSF56645">
    <property type="entry name" value="Acyl-CoA dehydrogenase NM domain-like"/>
    <property type="match status" value="1"/>
</dbReference>
<evidence type="ECO:0000256" key="2">
    <source>
        <dbReference type="ARBA" id="ARBA00022630"/>
    </source>
</evidence>
<feature type="domain" description="Adaptive response protein AidB N-terminal" evidence="7">
    <location>
        <begin position="21"/>
        <end position="156"/>
    </location>
</feature>
<dbReference type="Gene3D" id="2.40.110.20">
    <property type="match status" value="1"/>
</dbReference>
<protein>
    <submittedName>
        <fullName evidence="8">Acyl-CoA dehydrogenase-like protein</fullName>
    </submittedName>
</protein>
<dbReference type="Pfam" id="PF18158">
    <property type="entry name" value="AidB_N"/>
    <property type="match status" value="1"/>
</dbReference>
<dbReference type="InterPro" id="IPR041504">
    <property type="entry name" value="AidB_N"/>
</dbReference>
<sequence>MENKDINQYSFEEYIKTRDSYSDFEDNKFLQKVVKHYVKEEWELISNIMKALSKNTSHHFRHISDEIAKRENHPSIQHFDAYNRRIDKIVRPQQLFNMEKEIFSERLFSKDTSAWEQMLKRFMFHHNGEAGIMCPVACTDGLVDLLKTYKDELNDELQHILHHCTEGIDGDFGIGAQFMTEIQGGSNIPANVLKAIPRGDDYQLYGTKFFCSAIHADYAVVTAKVDQTDHIATFIVPSWSDQSKTKRNNFVINRLKWKLGTSELPSAEITYDGAKAYQIGSLEKGVAIAVGIVLTKSRLDIGSASSAFMIRTVREALQYSQFREVFGKKINAFPLAAGQLEEIEQTAKRTTSALFKIYDAYFCLQQNQENSEYANKLKFQVRELILLQKIKASKDTVNTIRTAISLFGGNGVIEDFSSIPRLFRDAMVNELWEGPRNVLLTQIHRDMKNASSWYKPKDFITDLLSGCEQSIIDQFTEELEKSLTYNLAADPNRTTIQQAKDWERFCDDLFFVYQDQAFKEVGDAPII</sequence>
<reference evidence="8 9" key="1">
    <citation type="submission" date="2018-05" db="EMBL/GenBank/DDBJ databases">
        <title>Genomic Encyclopedia of Type Strains, Phase IV (KMG-IV): sequencing the most valuable type-strain genomes for metagenomic binning, comparative biology and taxonomic classification.</title>
        <authorList>
            <person name="Goeker M."/>
        </authorList>
    </citation>
    <scope>NUCLEOTIDE SEQUENCE [LARGE SCALE GENOMIC DNA]</scope>
    <source>
        <strain evidence="8 9">DSM 28556</strain>
    </source>
</reference>
<dbReference type="Pfam" id="PF00441">
    <property type="entry name" value="Acyl-CoA_dh_1"/>
    <property type="match status" value="1"/>
</dbReference>
<comment type="similarity">
    <text evidence="1 4">Belongs to the acyl-CoA dehydrogenase family.</text>
</comment>
<dbReference type="Proteomes" id="UP000247978">
    <property type="component" value="Unassembled WGS sequence"/>
</dbReference>
<evidence type="ECO:0000259" key="7">
    <source>
        <dbReference type="Pfam" id="PF18158"/>
    </source>
</evidence>
<evidence type="ECO:0000313" key="9">
    <source>
        <dbReference type="Proteomes" id="UP000247978"/>
    </source>
</evidence>
<evidence type="ECO:0000259" key="6">
    <source>
        <dbReference type="Pfam" id="PF02770"/>
    </source>
</evidence>
<dbReference type="Gene3D" id="1.20.140.10">
    <property type="entry name" value="Butyryl-CoA Dehydrogenase, subunit A, domain 3"/>
    <property type="match status" value="1"/>
</dbReference>
<dbReference type="GO" id="GO:0003995">
    <property type="term" value="F:acyl-CoA dehydrogenase activity"/>
    <property type="evidence" value="ECO:0007669"/>
    <property type="project" value="TreeGrafter"/>
</dbReference>
<organism evidence="8 9">
    <name type="scientific">Pseudogracilibacillus auburnensis</name>
    <dbReference type="NCBI Taxonomy" id="1494959"/>
    <lineage>
        <taxon>Bacteria</taxon>
        <taxon>Bacillati</taxon>
        <taxon>Bacillota</taxon>
        <taxon>Bacilli</taxon>
        <taxon>Bacillales</taxon>
        <taxon>Bacillaceae</taxon>
        <taxon>Pseudogracilibacillus</taxon>
    </lineage>
</organism>
<dbReference type="RefSeq" id="WP_110396806.1">
    <property type="nucleotide sequence ID" value="NZ_JBHUHB010000001.1"/>
</dbReference>
<dbReference type="OrthoDB" id="9771038at2"/>
<dbReference type="SUPFAM" id="SSF47203">
    <property type="entry name" value="Acyl-CoA dehydrogenase C-terminal domain-like"/>
    <property type="match status" value="1"/>
</dbReference>
<dbReference type="EMBL" id="QJJQ01000015">
    <property type="protein sequence ID" value="PXW83615.1"/>
    <property type="molecule type" value="Genomic_DNA"/>
</dbReference>
<evidence type="ECO:0000256" key="3">
    <source>
        <dbReference type="ARBA" id="ARBA00022827"/>
    </source>
</evidence>
<keyword evidence="9" id="KW-1185">Reference proteome</keyword>
<dbReference type="Pfam" id="PF02770">
    <property type="entry name" value="Acyl-CoA_dh_M"/>
    <property type="match status" value="1"/>
</dbReference>
<dbReference type="InterPro" id="IPR052904">
    <property type="entry name" value="Acyl-CoA_dehydrogenase-like"/>
</dbReference>
<keyword evidence="3 4" id="KW-0274">FAD</keyword>
<dbReference type="InterPro" id="IPR006091">
    <property type="entry name" value="Acyl-CoA_Oxase/DH_mid-dom"/>
</dbReference>
<dbReference type="InterPro" id="IPR009100">
    <property type="entry name" value="AcylCoA_DH/oxidase_NM_dom_sf"/>
</dbReference>
<proteinExistence type="inferred from homology"/>
<feature type="domain" description="Acyl-CoA dehydrogenase/oxidase C-terminal" evidence="5">
    <location>
        <begin position="284"/>
        <end position="447"/>
    </location>
</feature>
<gene>
    <name evidence="8" type="ORF">DFR56_11588</name>
</gene>
<evidence type="ECO:0000256" key="1">
    <source>
        <dbReference type="ARBA" id="ARBA00009347"/>
    </source>
</evidence>
<dbReference type="PANTHER" id="PTHR42707:SF2">
    <property type="entry name" value="ACD11 DEHYDROGENASE"/>
    <property type="match status" value="1"/>
</dbReference>
<accession>A0A2V3VUC7</accession>
<dbReference type="AlphaFoldDB" id="A0A2V3VUC7"/>
<evidence type="ECO:0000313" key="8">
    <source>
        <dbReference type="EMBL" id="PXW83615.1"/>
    </source>
</evidence>
<comment type="cofactor">
    <cofactor evidence="4">
        <name>FAD</name>
        <dbReference type="ChEBI" id="CHEBI:57692"/>
    </cofactor>
</comment>
<evidence type="ECO:0000259" key="5">
    <source>
        <dbReference type="Pfam" id="PF00441"/>
    </source>
</evidence>
<keyword evidence="2 4" id="KW-0285">Flavoprotein</keyword>